<comment type="caution">
    <text evidence="1">The sequence shown here is derived from an EMBL/GenBank/DDBJ whole genome shotgun (WGS) entry which is preliminary data.</text>
</comment>
<dbReference type="AlphaFoldDB" id="A0A7J7LK60"/>
<accession>A0A7J7LK60</accession>
<evidence type="ECO:0000313" key="2">
    <source>
        <dbReference type="Proteomes" id="UP000541444"/>
    </source>
</evidence>
<organism evidence="1 2">
    <name type="scientific">Kingdonia uniflora</name>
    <dbReference type="NCBI Taxonomy" id="39325"/>
    <lineage>
        <taxon>Eukaryota</taxon>
        <taxon>Viridiplantae</taxon>
        <taxon>Streptophyta</taxon>
        <taxon>Embryophyta</taxon>
        <taxon>Tracheophyta</taxon>
        <taxon>Spermatophyta</taxon>
        <taxon>Magnoliopsida</taxon>
        <taxon>Ranunculales</taxon>
        <taxon>Circaeasteraceae</taxon>
        <taxon>Kingdonia</taxon>
    </lineage>
</organism>
<gene>
    <name evidence="1" type="ORF">GIB67_003888</name>
</gene>
<protein>
    <submittedName>
        <fullName evidence="1">Uncharacterized protein</fullName>
    </submittedName>
</protein>
<sequence>MQKDDPIAKAWLDMEPYETWCRSYFDFTSKCEHITNNFSESFNYWWIMKIRDKLLDKTIVRLNLILMKLHNERRIKSWAWDQRGLVPRALMHIEKLKTQYGEYDFEEEDDDGIILIGTNGGRWNKYHHVSSYVATYSRVVHVVTDSSNWGKPSRQVEPLPLNFKKEAEVLAVKIEVEVVSVAEAMAVAEAMTLSKKVKHLMFALVEEKIVVEAVAEAMEVAEAMTLSKKVKHLMFVLVEEEVVAEAMQQ</sequence>
<reference evidence="1 2" key="1">
    <citation type="journal article" date="2020" name="IScience">
        <title>Genome Sequencing of the Endangered Kingdonia uniflora (Circaeasteraceae, Ranunculales) Reveals Potential Mechanisms of Evolutionary Specialization.</title>
        <authorList>
            <person name="Sun Y."/>
            <person name="Deng T."/>
            <person name="Zhang A."/>
            <person name="Moore M.J."/>
            <person name="Landis J.B."/>
            <person name="Lin N."/>
            <person name="Zhang H."/>
            <person name="Zhang X."/>
            <person name="Huang J."/>
            <person name="Zhang X."/>
            <person name="Sun H."/>
            <person name="Wang H."/>
        </authorList>
    </citation>
    <scope>NUCLEOTIDE SEQUENCE [LARGE SCALE GENOMIC DNA]</scope>
    <source>
        <strain evidence="1">TB1705</strain>
        <tissue evidence="1">Leaf</tissue>
    </source>
</reference>
<name>A0A7J7LK60_9MAGN</name>
<dbReference type="EMBL" id="JACGCM010002226">
    <property type="protein sequence ID" value="KAF6142932.1"/>
    <property type="molecule type" value="Genomic_DNA"/>
</dbReference>
<evidence type="ECO:0000313" key="1">
    <source>
        <dbReference type="EMBL" id="KAF6142932.1"/>
    </source>
</evidence>
<proteinExistence type="predicted"/>
<dbReference type="Proteomes" id="UP000541444">
    <property type="component" value="Unassembled WGS sequence"/>
</dbReference>
<keyword evidence="2" id="KW-1185">Reference proteome</keyword>